<feature type="signal peptide" evidence="1">
    <location>
        <begin position="1"/>
        <end position="21"/>
    </location>
</feature>
<keyword evidence="1" id="KW-0732">Signal</keyword>
<accession>A0A8T0GSX6</accession>
<name>A0A8T0GSX6_CERPU</name>
<evidence type="ECO:0000313" key="2">
    <source>
        <dbReference type="EMBL" id="KAG0561677.1"/>
    </source>
</evidence>
<feature type="chain" id="PRO_5035877128" evidence="1">
    <location>
        <begin position="22"/>
        <end position="84"/>
    </location>
</feature>
<gene>
    <name evidence="2" type="ORF">KC19_9G083400</name>
</gene>
<reference evidence="2" key="1">
    <citation type="submission" date="2020-06" db="EMBL/GenBank/DDBJ databases">
        <title>WGS assembly of Ceratodon purpureus strain R40.</title>
        <authorList>
            <person name="Carey S.B."/>
            <person name="Jenkins J."/>
            <person name="Shu S."/>
            <person name="Lovell J.T."/>
            <person name="Sreedasyam A."/>
            <person name="Maumus F."/>
            <person name="Tiley G.P."/>
            <person name="Fernandez-Pozo N."/>
            <person name="Barry K."/>
            <person name="Chen C."/>
            <person name="Wang M."/>
            <person name="Lipzen A."/>
            <person name="Daum C."/>
            <person name="Saski C.A."/>
            <person name="Payton A.C."/>
            <person name="Mcbreen J.C."/>
            <person name="Conrad R.E."/>
            <person name="Kollar L.M."/>
            <person name="Olsson S."/>
            <person name="Huttunen S."/>
            <person name="Landis J.B."/>
            <person name="Wickett N.J."/>
            <person name="Johnson M.G."/>
            <person name="Rensing S.A."/>
            <person name="Grimwood J."/>
            <person name="Schmutz J."/>
            <person name="Mcdaniel S.F."/>
        </authorList>
    </citation>
    <scope>NUCLEOTIDE SEQUENCE</scope>
    <source>
        <strain evidence="2">R40</strain>
    </source>
</reference>
<dbReference type="Proteomes" id="UP000822688">
    <property type="component" value="Chromosome 9"/>
</dbReference>
<dbReference type="AlphaFoldDB" id="A0A8T0GSX6"/>
<evidence type="ECO:0000313" key="3">
    <source>
        <dbReference type="Proteomes" id="UP000822688"/>
    </source>
</evidence>
<dbReference type="EMBL" id="CM026430">
    <property type="protein sequence ID" value="KAG0561677.1"/>
    <property type="molecule type" value="Genomic_DNA"/>
</dbReference>
<keyword evidence="3" id="KW-1185">Reference proteome</keyword>
<evidence type="ECO:0000256" key="1">
    <source>
        <dbReference type="SAM" id="SignalP"/>
    </source>
</evidence>
<organism evidence="2 3">
    <name type="scientific">Ceratodon purpureus</name>
    <name type="common">Fire moss</name>
    <name type="synonym">Dicranum purpureum</name>
    <dbReference type="NCBI Taxonomy" id="3225"/>
    <lineage>
        <taxon>Eukaryota</taxon>
        <taxon>Viridiplantae</taxon>
        <taxon>Streptophyta</taxon>
        <taxon>Embryophyta</taxon>
        <taxon>Bryophyta</taxon>
        <taxon>Bryophytina</taxon>
        <taxon>Bryopsida</taxon>
        <taxon>Dicranidae</taxon>
        <taxon>Pseudoditrichales</taxon>
        <taxon>Ditrichaceae</taxon>
        <taxon>Ceratodon</taxon>
    </lineage>
</organism>
<proteinExistence type="predicted"/>
<protein>
    <submittedName>
        <fullName evidence="2">Uncharacterized protein</fullName>
    </submittedName>
</protein>
<sequence length="84" mass="9231">MFTPAAILRLLINFIYHSTSQLNVGSNILNGNKILINSGATEATVLIENFVEGQHEEKYNTLTSFKLAGVLHLILCTNQIVTSL</sequence>
<comment type="caution">
    <text evidence="2">The sequence shown here is derived from an EMBL/GenBank/DDBJ whole genome shotgun (WGS) entry which is preliminary data.</text>
</comment>